<reference evidence="1 2" key="1">
    <citation type="journal article" date="2014" name="Agronomy (Basel)">
        <title>A Draft Genome Sequence for Ensete ventricosum, the Drought-Tolerant Tree Against Hunger.</title>
        <authorList>
            <person name="Harrison J."/>
            <person name="Moore K.A."/>
            <person name="Paszkiewicz K."/>
            <person name="Jones T."/>
            <person name="Grant M."/>
            <person name="Ambacheew D."/>
            <person name="Muzemil S."/>
            <person name="Studholme D.J."/>
        </authorList>
    </citation>
    <scope>NUCLEOTIDE SEQUENCE [LARGE SCALE GENOMIC DNA]</scope>
</reference>
<proteinExistence type="predicted"/>
<evidence type="ECO:0000313" key="2">
    <source>
        <dbReference type="Proteomes" id="UP000287651"/>
    </source>
</evidence>
<accession>A0A426Z5E2</accession>
<protein>
    <submittedName>
        <fullName evidence="1">Uncharacterized protein</fullName>
    </submittedName>
</protein>
<gene>
    <name evidence="1" type="ORF">B296_00033345</name>
</gene>
<organism evidence="1 2">
    <name type="scientific">Ensete ventricosum</name>
    <name type="common">Abyssinian banana</name>
    <name type="synonym">Musa ensete</name>
    <dbReference type="NCBI Taxonomy" id="4639"/>
    <lineage>
        <taxon>Eukaryota</taxon>
        <taxon>Viridiplantae</taxon>
        <taxon>Streptophyta</taxon>
        <taxon>Embryophyta</taxon>
        <taxon>Tracheophyta</taxon>
        <taxon>Spermatophyta</taxon>
        <taxon>Magnoliopsida</taxon>
        <taxon>Liliopsida</taxon>
        <taxon>Zingiberales</taxon>
        <taxon>Musaceae</taxon>
        <taxon>Ensete</taxon>
    </lineage>
</organism>
<evidence type="ECO:0000313" key="1">
    <source>
        <dbReference type="EMBL" id="RRT59189.1"/>
    </source>
</evidence>
<name>A0A426Z5E2_ENSVE</name>
<dbReference type="AlphaFoldDB" id="A0A426Z5E2"/>
<comment type="caution">
    <text evidence="1">The sequence shown here is derived from an EMBL/GenBank/DDBJ whole genome shotgun (WGS) entry which is preliminary data.</text>
</comment>
<dbReference type="Proteomes" id="UP000287651">
    <property type="component" value="Unassembled WGS sequence"/>
</dbReference>
<dbReference type="EMBL" id="AMZH03008327">
    <property type="protein sequence ID" value="RRT59189.1"/>
    <property type="molecule type" value="Genomic_DNA"/>
</dbReference>
<sequence>MYHPYRAVQVEITNLGPFPPPLPPPCLNSTFHDRESAQPMEREELSSSRLVVAAAVLLLLITPPRSLLKRAPRWRLFEAHRLEIERGAWASPRLT</sequence>